<dbReference type="Gene3D" id="2.40.440.10">
    <property type="entry name" value="L,D-transpeptidase catalytic domain-like"/>
    <property type="match status" value="1"/>
</dbReference>
<dbReference type="SUPFAM" id="SSF47090">
    <property type="entry name" value="PGBD-like"/>
    <property type="match status" value="1"/>
</dbReference>
<dbReference type="InterPro" id="IPR036366">
    <property type="entry name" value="PGBDSf"/>
</dbReference>
<feature type="domain" description="L,D-TPase catalytic" evidence="8">
    <location>
        <begin position="329"/>
        <end position="509"/>
    </location>
</feature>
<reference evidence="9 10" key="1">
    <citation type="submission" date="2016-03" db="EMBL/GenBank/DDBJ databases">
        <title>Complete genome sequence of Pedobacter cryoconitis PAMC 27485.</title>
        <authorList>
            <person name="Lee J."/>
            <person name="Kim O.-S."/>
        </authorList>
    </citation>
    <scope>NUCLEOTIDE SEQUENCE [LARGE SCALE GENOMIC DNA]</scope>
    <source>
        <strain evidence="9 10">PAMC 27485</strain>
    </source>
</reference>
<organism evidence="9 10">
    <name type="scientific">Pedobacter cryoconitis</name>
    <dbReference type="NCBI Taxonomy" id="188932"/>
    <lineage>
        <taxon>Bacteria</taxon>
        <taxon>Pseudomonadati</taxon>
        <taxon>Bacteroidota</taxon>
        <taxon>Sphingobacteriia</taxon>
        <taxon>Sphingobacteriales</taxon>
        <taxon>Sphingobacteriaceae</taxon>
        <taxon>Pedobacter</taxon>
    </lineage>
</organism>
<feature type="active site" description="Proton donor/acceptor" evidence="7">
    <location>
        <position position="444"/>
    </location>
</feature>
<dbReference type="PROSITE" id="PS52029">
    <property type="entry name" value="LD_TPASE"/>
    <property type="match status" value="1"/>
</dbReference>
<keyword evidence="4 7" id="KW-0133">Cell shape</keyword>
<dbReference type="SUPFAM" id="SSF141523">
    <property type="entry name" value="L,D-transpeptidase catalytic domain-like"/>
    <property type="match status" value="1"/>
</dbReference>
<keyword evidence="10" id="KW-1185">Reference proteome</keyword>
<evidence type="ECO:0000313" key="10">
    <source>
        <dbReference type="Proteomes" id="UP000071561"/>
    </source>
</evidence>
<evidence type="ECO:0000256" key="7">
    <source>
        <dbReference type="PROSITE-ProRule" id="PRU01373"/>
    </source>
</evidence>
<dbReference type="InterPro" id="IPR052905">
    <property type="entry name" value="LD-transpeptidase_YkuD-like"/>
</dbReference>
<dbReference type="GO" id="GO:0004180">
    <property type="term" value="F:carboxypeptidase activity"/>
    <property type="evidence" value="ECO:0007669"/>
    <property type="project" value="UniProtKB-ARBA"/>
</dbReference>
<dbReference type="AlphaFoldDB" id="A0A127VEF6"/>
<evidence type="ECO:0000256" key="1">
    <source>
        <dbReference type="ARBA" id="ARBA00004752"/>
    </source>
</evidence>
<evidence type="ECO:0000256" key="3">
    <source>
        <dbReference type="ARBA" id="ARBA00022679"/>
    </source>
</evidence>
<dbReference type="GO" id="GO:0071555">
    <property type="term" value="P:cell wall organization"/>
    <property type="evidence" value="ECO:0007669"/>
    <property type="project" value="UniProtKB-UniRule"/>
</dbReference>
<dbReference type="CDD" id="cd16913">
    <property type="entry name" value="YkuD_like"/>
    <property type="match status" value="1"/>
</dbReference>
<accession>A0A127VEF6</accession>
<gene>
    <name evidence="9" type="ORF">AY601_2404</name>
</gene>
<keyword evidence="3" id="KW-0808">Transferase</keyword>
<evidence type="ECO:0000256" key="4">
    <source>
        <dbReference type="ARBA" id="ARBA00022960"/>
    </source>
</evidence>
<name>A0A127VEF6_9SPHI</name>
<dbReference type="Pfam" id="PF20142">
    <property type="entry name" value="Scaffold"/>
    <property type="match status" value="1"/>
</dbReference>
<dbReference type="UniPathway" id="UPA00219"/>
<dbReference type="GO" id="GO:0008360">
    <property type="term" value="P:regulation of cell shape"/>
    <property type="evidence" value="ECO:0007669"/>
    <property type="project" value="UniProtKB-UniRule"/>
</dbReference>
<feature type="active site" description="Nucleophile" evidence="7">
    <location>
        <position position="463"/>
    </location>
</feature>
<dbReference type="InterPro" id="IPR045380">
    <property type="entry name" value="LD_TPept_scaffold_dom"/>
</dbReference>
<evidence type="ECO:0000313" key="9">
    <source>
        <dbReference type="EMBL" id="AMP99298.1"/>
    </source>
</evidence>
<dbReference type="EMBL" id="CP014504">
    <property type="protein sequence ID" value="AMP99298.1"/>
    <property type="molecule type" value="Genomic_DNA"/>
</dbReference>
<dbReference type="Proteomes" id="UP000071561">
    <property type="component" value="Chromosome"/>
</dbReference>
<proteinExistence type="inferred from homology"/>
<dbReference type="InterPro" id="IPR036365">
    <property type="entry name" value="PGBD-like_sf"/>
</dbReference>
<evidence type="ECO:0000256" key="5">
    <source>
        <dbReference type="ARBA" id="ARBA00022984"/>
    </source>
</evidence>
<dbReference type="GO" id="GO:0009252">
    <property type="term" value="P:peptidoglycan biosynthetic process"/>
    <property type="evidence" value="ECO:0007669"/>
    <property type="project" value="UniProtKB-UniPathway"/>
</dbReference>
<dbReference type="PATRIC" id="fig|188932.3.peg.2514"/>
<evidence type="ECO:0000259" key="8">
    <source>
        <dbReference type="PROSITE" id="PS52029"/>
    </source>
</evidence>
<dbReference type="InterPro" id="IPR002477">
    <property type="entry name" value="Peptidoglycan-bd-like"/>
</dbReference>
<comment type="similarity">
    <text evidence="2">Belongs to the YkuD family.</text>
</comment>
<dbReference type="KEGG" id="pcm:AY601_2404"/>
<dbReference type="Gene3D" id="1.10.101.10">
    <property type="entry name" value="PGBD-like superfamily/PGBD"/>
    <property type="match status" value="1"/>
</dbReference>
<dbReference type="InterPro" id="IPR005490">
    <property type="entry name" value="LD_TPept_cat_dom"/>
</dbReference>
<keyword evidence="6 7" id="KW-0961">Cell wall biogenesis/degradation</keyword>
<sequence>MKLKLRFNFSILRLSSLVLLILTSLFFIQCQRKEVKKIARDVTITPKNAVTKLLIDSMELEKYIIGAKLEDSAALRLRNFYNSRNFQFAWLTEKGLAEQTRVFYALDKRYDSTSRDSSKNELLIRKQLDGLISKDTTILAVSPAMVQLELELTQHFFNFVTNAYAGKVDPAALQWYIPRKKINAVALLDSLVAKKGAGVAAWEPVNGYYKTLNKELIRWYSIQKRGSWPQLDAAALKTIKEGDSGSVVLQFKQRLIDFGDLDAKDSTSIYSAAVTAAVKKAQLQFGYGQTGKPDRLLIAALNAPVESRIQQMLINLERIRWSPLLPEGKLILVNIPEYKLHVFEAKKEVLNMGIVVGKAANKTVIFSNTLKNIVFSPYWNIPSSIVRAEVLPAMRKNRNYLAQKNMEQYGFSDGLPLIRQKPGNTNSLGRVKFLFPNSYNIYLHDTPAKSLFSEDKRAFSHGCIRLAKPKTLAEYLLADRPEWTTEKIDKAMSSKKEVWVTMKTPVPVIIAYFTSWVDKNGLINFREDIYGHDQKMAEQLFPAK</sequence>
<dbReference type="PANTHER" id="PTHR41533">
    <property type="entry name" value="L,D-TRANSPEPTIDASE HI_1667-RELATED"/>
    <property type="match status" value="1"/>
</dbReference>
<protein>
    <submittedName>
        <fullName evidence="9">Cell wall degradation protein</fullName>
    </submittedName>
</protein>
<dbReference type="OrthoDB" id="9778545at2"/>
<evidence type="ECO:0000256" key="2">
    <source>
        <dbReference type="ARBA" id="ARBA00005992"/>
    </source>
</evidence>
<comment type="pathway">
    <text evidence="1 7">Cell wall biogenesis; peptidoglycan biosynthesis.</text>
</comment>
<dbReference type="Pfam" id="PF01471">
    <property type="entry name" value="PG_binding_1"/>
    <property type="match status" value="1"/>
</dbReference>
<evidence type="ECO:0000256" key="6">
    <source>
        <dbReference type="ARBA" id="ARBA00023316"/>
    </source>
</evidence>
<dbReference type="GO" id="GO:0016740">
    <property type="term" value="F:transferase activity"/>
    <property type="evidence" value="ECO:0007669"/>
    <property type="project" value="UniProtKB-KW"/>
</dbReference>
<dbReference type="PANTHER" id="PTHR41533:SF2">
    <property type="entry name" value="BLR7131 PROTEIN"/>
    <property type="match status" value="1"/>
</dbReference>
<dbReference type="Pfam" id="PF03734">
    <property type="entry name" value="YkuD"/>
    <property type="match status" value="1"/>
</dbReference>
<keyword evidence="5 7" id="KW-0573">Peptidoglycan synthesis</keyword>
<dbReference type="RefSeq" id="WP_068401119.1">
    <property type="nucleotide sequence ID" value="NZ_CP014504.1"/>
</dbReference>
<dbReference type="InterPro" id="IPR038063">
    <property type="entry name" value="Transpep_catalytic_dom"/>
</dbReference>